<evidence type="ECO:0000256" key="8">
    <source>
        <dbReference type="SAM" id="MobiDB-lite"/>
    </source>
</evidence>
<dbReference type="PANTHER" id="PTHR13693:SF3">
    <property type="entry name" value="LD36009P"/>
    <property type="match status" value="1"/>
</dbReference>
<dbReference type="GO" id="GO:0046513">
    <property type="term" value="P:ceramide biosynthetic process"/>
    <property type="evidence" value="ECO:0007669"/>
    <property type="project" value="TreeGrafter"/>
</dbReference>
<protein>
    <recommendedName>
        <fullName evidence="3">serine C-palmitoyltransferase</fullName>
        <ecNumber evidence="3">2.3.1.50</ecNumber>
    </recommendedName>
</protein>
<comment type="similarity">
    <text evidence="2 7">Belongs to the class-II pyridoxal-phosphate-dependent aminotransferase family.</text>
</comment>
<organism evidence="10 11">
    <name type="scientific">Seminavis robusta</name>
    <dbReference type="NCBI Taxonomy" id="568900"/>
    <lineage>
        <taxon>Eukaryota</taxon>
        <taxon>Sar</taxon>
        <taxon>Stramenopiles</taxon>
        <taxon>Ochrophyta</taxon>
        <taxon>Bacillariophyta</taxon>
        <taxon>Bacillariophyceae</taxon>
        <taxon>Bacillariophycidae</taxon>
        <taxon>Naviculales</taxon>
        <taxon>Naviculaceae</taxon>
        <taxon>Seminavis</taxon>
    </lineage>
</organism>
<proteinExistence type="inferred from homology"/>
<dbReference type="InterPro" id="IPR004839">
    <property type="entry name" value="Aminotransferase_I/II_large"/>
</dbReference>
<dbReference type="Gene3D" id="3.90.1150.10">
    <property type="entry name" value="Aspartate Aminotransferase, domain 1"/>
    <property type="match status" value="1"/>
</dbReference>
<feature type="domain" description="Aminotransferase class I/classII large" evidence="9">
    <location>
        <begin position="240"/>
        <end position="599"/>
    </location>
</feature>
<dbReference type="InterPro" id="IPR015422">
    <property type="entry name" value="PyrdxlP-dep_Trfase_small"/>
</dbReference>
<evidence type="ECO:0000256" key="4">
    <source>
        <dbReference type="ARBA" id="ARBA00022679"/>
    </source>
</evidence>
<dbReference type="EC" id="2.3.1.50" evidence="3"/>
<evidence type="ECO:0000259" key="9">
    <source>
        <dbReference type="Pfam" id="PF00155"/>
    </source>
</evidence>
<dbReference type="GO" id="GO:0046512">
    <property type="term" value="P:sphingosine biosynthetic process"/>
    <property type="evidence" value="ECO:0007669"/>
    <property type="project" value="TreeGrafter"/>
</dbReference>
<comment type="catalytic activity">
    <reaction evidence="6">
        <text>L-serine + hexadecanoyl-CoA + H(+) = 3-oxosphinganine + CO2 + CoA</text>
        <dbReference type="Rhea" id="RHEA:14761"/>
        <dbReference type="ChEBI" id="CHEBI:15378"/>
        <dbReference type="ChEBI" id="CHEBI:16526"/>
        <dbReference type="ChEBI" id="CHEBI:33384"/>
        <dbReference type="ChEBI" id="CHEBI:57287"/>
        <dbReference type="ChEBI" id="CHEBI:57379"/>
        <dbReference type="ChEBI" id="CHEBI:58299"/>
        <dbReference type="EC" id="2.3.1.50"/>
    </reaction>
</comment>
<evidence type="ECO:0000256" key="7">
    <source>
        <dbReference type="RuleBase" id="RU003693"/>
    </source>
</evidence>
<dbReference type="PROSITE" id="PS00599">
    <property type="entry name" value="AA_TRANSFER_CLASS_2"/>
    <property type="match status" value="1"/>
</dbReference>
<dbReference type="EMBL" id="CAICTM010000720">
    <property type="protein sequence ID" value="CAB9515530.1"/>
    <property type="molecule type" value="Genomic_DNA"/>
</dbReference>
<sequence length="618" mass="68979">MMLGPKALLRQRMMDGNKLARLSSDGVPACVEASSQSTDPASDQDSDDEFIHESSSYAYDEKCLGKDPYADVRERMERLAANDRALHATHTIKGSTKSHEEELSIPALTAMSTYLAYTVLIMCGRIRDLLASIFGGRYIRQPSKTNPVPSDNRTFFAPIVKSWEHFYTRRLYHRIQDCWNRPIASNPGAHIEVLERVSTDSQKSMKLVGPIDSIPDERTRNEYTEGEFYTEAHNGAVARKCLNLGSYNYLGFADDWKNTCQDEVMGSLEKFPVSAQASRNEMGTTALHRELETTVANFLRKDDALVLTMGFNTNATTIPALMGRGDLIISDELNHTSIVNGARASGAAIRIFRHNDIAHLEETIREAIVLGRPRTRRPWNKIMVIVEGVYSMEGEYCDLKNVVKVCKKYGAYVYLDEAHSIGAMGRTGRGCAEYTGVNTADVDIMMGTFTKSFGGMGGYIAASKEVIAHLRWKCAGSSCHNSLSPIVCQQVITAFRVMQGQDGTNLGKKKFQDLRDNSNYFRMRLNEMGLLTLGRYDSPIMPVMLYIPTKIAAFSRECYKRGLATVVVGFPAVPLLMARARFCISAAHTREDLDMALNELEEIADILQLRYARSPFSS</sequence>
<dbReference type="Proteomes" id="UP001153069">
    <property type="component" value="Unassembled WGS sequence"/>
</dbReference>
<dbReference type="SUPFAM" id="SSF53383">
    <property type="entry name" value="PLP-dependent transferases"/>
    <property type="match status" value="1"/>
</dbReference>
<dbReference type="InterPro" id="IPR015424">
    <property type="entry name" value="PyrdxlP-dep_Trfase"/>
</dbReference>
<keyword evidence="4" id="KW-0808">Transferase</keyword>
<dbReference type="AlphaFoldDB" id="A0A9N8HKC8"/>
<keyword evidence="5 7" id="KW-0663">Pyridoxal phosphate</keyword>
<evidence type="ECO:0000256" key="1">
    <source>
        <dbReference type="ARBA" id="ARBA00001933"/>
    </source>
</evidence>
<evidence type="ECO:0000313" key="11">
    <source>
        <dbReference type="Proteomes" id="UP001153069"/>
    </source>
</evidence>
<accession>A0A9N8HKC8</accession>
<dbReference type="Gene3D" id="3.40.640.10">
    <property type="entry name" value="Type I PLP-dependent aspartate aminotransferase-like (Major domain)"/>
    <property type="match status" value="1"/>
</dbReference>
<dbReference type="GO" id="GO:0004758">
    <property type="term" value="F:serine C-palmitoyltransferase activity"/>
    <property type="evidence" value="ECO:0007669"/>
    <property type="project" value="UniProtKB-EC"/>
</dbReference>
<keyword evidence="11" id="KW-1185">Reference proteome</keyword>
<dbReference type="InterPro" id="IPR015421">
    <property type="entry name" value="PyrdxlP-dep_Trfase_major"/>
</dbReference>
<dbReference type="InterPro" id="IPR001917">
    <property type="entry name" value="Aminotrans_II_pyridoxalP_BS"/>
</dbReference>
<gene>
    <name evidence="10" type="ORF">SEMRO_721_G192740.1</name>
</gene>
<name>A0A9N8HKC8_9STRA</name>
<comment type="caution">
    <text evidence="10">The sequence shown here is derived from an EMBL/GenBank/DDBJ whole genome shotgun (WGS) entry which is preliminary data.</text>
</comment>
<dbReference type="GO" id="GO:0016020">
    <property type="term" value="C:membrane"/>
    <property type="evidence" value="ECO:0007669"/>
    <property type="project" value="GOC"/>
</dbReference>
<comment type="cofactor">
    <cofactor evidence="1 7">
        <name>pyridoxal 5'-phosphate</name>
        <dbReference type="ChEBI" id="CHEBI:597326"/>
    </cofactor>
</comment>
<dbReference type="OrthoDB" id="65434at2759"/>
<dbReference type="GO" id="GO:0017059">
    <property type="term" value="C:serine palmitoyltransferase complex"/>
    <property type="evidence" value="ECO:0007669"/>
    <property type="project" value="TreeGrafter"/>
</dbReference>
<reference evidence="10" key="1">
    <citation type="submission" date="2020-06" db="EMBL/GenBank/DDBJ databases">
        <authorList>
            <consortium name="Plant Systems Biology data submission"/>
        </authorList>
    </citation>
    <scope>NUCLEOTIDE SEQUENCE</scope>
    <source>
        <strain evidence="10">D6</strain>
    </source>
</reference>
<dbReference type="InterPro" id="IPR050087">
    <property type="entry name" value="AON_synthase_class-II"/>
</dbReference>
<dbReference type="PANTHER" id="PTHR13693">
    <property type="entry name" value="CLASS II AMINOTRANSFERASE/8-AMINO-7-OXONONANOATE SYNTHASE"/>
    <property type="match status" value="1"/>
</dbReference>
<dbReference type="CDD" id="cd06454">
    <property type="entry name" value="KBL_like"/>
    <property type="match status" value="1"/>
</dbReference>
<evidence type="ECO:0000256" key="5">
    <source>
        <dbReference type="ARBA" id="ARBA00022898"/>
    </source>
</evidence>
<feature type="region of interest" description="Disordered" evidence="8">
    <location>
        <begin position="30"/>
        <end position="49"/>
    </location>
</feature>
<evidence type="ECO:0000313" key="10">
    <source>
        <dbReference type="EMBL" id="CAB9515530.1"/>
    </source>
</evidence>
<evidence type="ECO:0000256" key="6">
    <source>
        <dbReference type="ARBA" id="ARBA00048528"/>
    </source>
</evidence>
<evidence type="ECO:0000256" key="2">
    <source>
        <dbReference type="ARBA" id="ARBA00008392"/>
    </source>
</evidence>
<dbReference type="Pfam" id="PF00155">
    <property type="entry name" value="Aminotran_1_2"/>
    <property type="match status" value="1"/>
</dbReference>
<evidence type="ECO:0000256" key="3">
    <source>
        <dbReference type="ARBA" id="ARBA00013220"/>
    </source>
</evidence>
<dbReference type="GO" id="GO:0030170">
    <property type="term" value="F:pyridoxal phosphate binding"/>
    <property type="evidence" value="ECO:0007669"/>
    <property type="project" value="InterPro"/>
</dbReference>